<protein>
    <submittedName>
        <fullName evidence="3">Uncharacterized protein LOC107271476</fullName>
    </submittedName>
</protein>
<evidence type="ECO:0000313" key="2">
    <source>
        <dbReference type="Proteomes" id="UP000694920"/>
    </source>
</evidence>
<dbReference type="KEGG" id="ccin:107271476"/>
<feature type="transmembrane region" description="Helical" evidence="1">
    <location>
        <begin position="94"/>
        <end position="115"/>
    </location>
</feature>
<feature type="transmembrane region" description="Helical" evidence="1">
    <location>
        <begin position="20"/>
        <end position="41"/>
    </location>
</feature>
<keyword evidence="2" id="KW-1185">Reference proteome</keyword>
<proteinExistence type="predicted"/>
<dbReference type="RefSeq" id="XP_015603011.1">
    <property type="nucleotide sequence ID" value="XM_015747525.2"/>
</dbReference>
<dbReference type="GO" id="GO:0019991">
    <property type="term" value="P:septate junction assembly"/>
    <property type="evidence" value="ECO:0007669"/>
    <property type="project" value="InterPro"/>
</dbReference>
<keyword evidence="1" id="KW-1133">Transmembrane helix</keyword>
<feature type="transmembrane region" description="Helical" evidence="1">
    <location>
        <begin position="136"/>
        <end position="162"/>
    </location>
</feature>
<dbReference type="PANTHER" id="PTHR36692:SF2">
    <property type="entry name" value="GEO12064P1"/>
    <property type="match status" value="1"/>
</dbReference>
<accession>A0AAJ7C6G5</accession>
<dbReference type="GeneID" id="107271476"/>
<name>A0AAJ7C6G5_CEPCN</name>
<organism evidence="2 3">
    <name type="scientific">Cephus cinctus</name>
    <name type="common">Wheat stem sawfly</name>
    <dbReference type="NCBI Taxonomy" id="211228"/>
    <lineage>
        <taxon>Eukaryota</taxon>
        <taxon>Metazoa</taxon>
        <taxon>Ecdysozoa</taxon>
        <taxon>Arthropoda</taxon>
        <taxon>Hexapoda</taxon>
        <taxon>Insecta</taxon>
        <taxon>Pterygota</taxon>
        <taxon>Neoptera</taxon>
        <taxon>Endopterygota</taxon>
        <taxon>Hymenoptera</taxon>
        <taxon>Cephoidea</taxon>
        <taxon>Cephidae</taxon>
        <taxon>Cephus</taxon>
    </lineage>
</organism>
<gene>
    <name evidence="3" type="primary">LOC107271476</name>
</gene>
<dbReference type="GO" id="GO:0005886">
    <property type="term" value="C:plasma membrane"/>
    <property type="evidence" value="ECO:0007669"/>
    <property type="project" value="TreeGrafter"/>
</dbReference>
<dbReference type="PANTHER" id="PTHR36692">
    <property type="entry name" value="PROTEIN SNAKESKIN"/>
    <property type="match status" value="1"/>
</dbReference>
<keyword evidence="1" id="KW-0812">Transmembrane</keyword>
<dbReference type="Proteomes" id="UP000694920">
    <property type="component" value="Unplaced"/>
</dbReference>
<evidence type="ECO:0000313" key="3">
    <source>
        <dbReference type="RefSeq" id="XP_015603011.1"/>
    </source>
</evidence>
<dbReference type="AlphaFoldDB" id="A0AAJ7C6G5"/>
<keyword evidence="1" id="KW-0472">Membrane</keyword>
<sequence>MADETLQNSHGSKESDGLNATAIIAKIVEVVLAVFAVGLIVDPLNSFQRIHYTPRLKVDDIAIIYISLAGYIIINMLFLIGYLIGDRIPKKTSILFSAVGAVLHVVAGSVIVHNWRHLNGTYISISSNAIIASKQYLDMLISASFFAFLNAIVFVIDIFLTFKFE</sequence>
<reference evidence="3" key="1">
    <citation type="submission" date="2025-08" db="UniProtKB">
        <authorList>
            <consortium name="RefSeq"/>
        </authorList>
    </citation>
    <scope>IDENTIFICATION</scope>
</reference>
<feature type="transmembrane region" description="Helical" evidence="1">
    <location>
        <begin position="62"/>
        <end position="82"/>
    </location>
</feature>
<evidence type="ECO:0000256" key="1">
    <source>
        <dbReference type="SAM" id="Phobius"/>
    </source>
</evidence>
<dbReference type="InterPro" id="IPR038976">
    <property type="entry name" value="Ssk"/>
</dbReference>